<comment type="caution">
    <text evidence="2">The sequence shown here is derived from an EMBL/GenBank/DDBJ whole genome shotgun (WGS) entry which is preliminary data.</text>
</comment>
<protein>
    <submittedName>
        <fullName evidence="2">Uncharacterized protein</fullName>
    </submittedName>
</protein>
<organism evidence="2 3">
    <name type="scientific">Guptibacillus hwajinpoensis</name>
    <dbReference type="NCBI Taxonomy" id="208199"/>
    <lineage>
        <taxon>Bacteria</taxon>
        <taxon>Bacillati</taxon>
        <taxon>Bacillota</taxon>
        <taxon>Bacilli</taxon>
        <taxon>Bacillales</taxon>
        <taxon>Guptibacillaceae</taxon>
        <taxon>Guptibacillus</taxon>
    </lineage>
</organism>
<evidence type="ECO:0000313" key="2">
    <source>
        <dbReference type="EMBL" id="TKD70888.1"/>
    </source>
</evidence>
<reference evidence="2 3" key="1">
    <citation type="submission" date="2019-04" db="EMBL/GenBank/DDBJ databases">
        <title>Genome sequence of Bacillus hwajinpoensis strain Y2.</title>
        <authorList>
            <person name="Fair J.L."/>
            <person name="Maclea K.S."/>
        </authorList>
    </citation>
    <scope>NUCLEOTIDE SEQUENCE [LARGE SCALE GENOMIC DNA]</scope>
    <source>
        <strain evidence="2 3">Y2</strain>
    </source>
</reference>
<dbReference type="AlphaFoldDB" id="A0A4V5PYP0"/>
<name>A0A4V5PYP0_9BACL</name>
<dbReference type="OrthoDB" id="2939363at2"/>
<proteinExistence type="predicted"/>
<accession>A0A4V5PYP0</accession>
<evidence type="ECO:0000256" key="1">
    <source>
        <dbReference type="SAM" id="MobiDB-lite"/>
    </source>
</evidence>
<feature type="compositionally biased region" description="Polar residues" evidence="1">
    <location>
        <begin position="74"/>
        <end position="90"/>
    </location>
</feature>
<gene>
    <name evidence="2" type="ORF">FBF83_09770</name>
</gene>
<feature type="region of interest" description="Disordered" evidence="1">
    <location>
        <begin position="74"/>
        <end position="97"/>
    </location>
</feature>
<evidence type="ECO:0000313" key="3">
    <source>
        <dbReference type="Proteomes" id="UP000310541"/>
    </source>
</evidence>
<sequence length="97" mass="10834">MLVKAFLYKEPNLADWSGRVLDSCGTSGTGETPQAQCFCAPRSLTARPAESEHPEAEIPLTLIATMLRKQPLKNSQSFIKKNSSHQTLFKTENRKQK</sequence>
<dbReference type="EMBL" id="SWFM01000002">
    <property type="protein sequence ID" value="TKD70888.1"/>
    <property type="molecule type" value="Genomic_DNA"/>
</dbReference>
<dbReference type="Proteomes" id="UP000310541">
    <property type="component" value="Unassembled WGS sequence"/>
</dbReference>